<dbReference type="InterPro" id="IPR007358">
    <property type="entry name" value="Nucleoid_associated_NdpA"/>
</dbReference>
<dbReference type="RefSeq" id="WP_074869359.1">
    <property type="nucleotide sequence ID" value="NZ_FOAS01000013.1"/>
</dbReference>
<name>A0A1H7QR77_9GAMM</name>
<gene>
    <name evidence="1" type="ORF">SAMN05216214_11345</name>
</gene>
<keyword evidence="2" id="KW-1185">Reference proteome</keyword>
<dbReference type="Pfam" id="PF04245">
    <property type="entry name" value="NA37"/>
    <property type="match status" value="1"/>
</dbReference>
<organism evidence="1 2">
    <name type="scientific">Atopomonas hussainii</name>
    <dbReference type="NCBI Taxonomy" id="1429083"/>
    <lineage>
        <taxon>Bacteria</taxon>
        <taxon>Pseudomonadati</taxon>
        <taxon>Pseudomonadota</taxon>
        <taxon>Gammaproteobacteria</taxon>
        <taxon>Pseudomonadales</taxon>
        <taxon>Pseudomonadaceae</taxon>
        <taxon>Atopomonas</taxon>
    </lineage>
</organism>
<sequence length="338" mass="37579">MIDVSSAQLTNIAVHRVGNKTREEGIRLADNESQISDSLRDSLAQHYLRPLAKQGNNYEFFHETDLSLNVTYNLAKRIFDEKKSFVKNTQGIAKHLYSTSTHPNIASGELVFLLFTEVLIGQESLDALAVLKIESKDDFINIKESSNSFEIIELSGISLSRIQKGALILQNSKGVCVIDNLGKKTKYWTESFLKVSPSATSKSYAKISGSILKGVTSKIEDAQATIDFSERITEKINSSETTTIEEIKNISSQFIDHDSLTEIISGIATSSGHEISENYEFKSKDFSKIANPKNRKIKIHSGVGLIVSNPSYTISKLLVIDKGHGFQTIIDIKERKEQ</sequence>
<proteinExistence type="predicted"/>
<reference evidence="1 2" key="1">
    <citation type="submission" date="2016-10" db="EMBL/GenBank/DDBJ databases">
        <authorList>
            <person name="de Groot N.N."/>
        </authorList>
    </citation>
    <scope>NUCLEOTIDE SEQUENCE [LARGE SCALE GENOMIC DNA]</scope>
    <source>
        <strain evidence="1 2">JCM 19513</strain>
    </source>
</reference>
<accession>A0A1H7QR77</accession>
<dbReference type="GO" id="GO:0009295">
    <property type="term" value="C:nucleoid"/>
    <property type="evidence" value="ECO:0007669"/>
    <property type="project" value="InterPro"/>
</dbReference>
<protein>
    <recommendedName>
        <fullName evidence="3">Nucleoid-associated protein</fullName>
    </recommendedName>
</protein>
<evidence type="ECO:0008006" key="3">
    <source>
        <dbReference type="Google" id="ProtNLM"/>
    </source>
</evidence>
<dbReference type="Proteomes" id="UP000185766">
    <property type="component" value="Unassembled WGS sequence"/>
</dbReference>
<dbReference type="AlphaFoldDB" id="A0A1H7QR77"/>
<evidence type="ECO:0000313" key="2">
    <source>
        <dbReference type="Proteomes" id="UP000185766"/>
    </source>
</evidence>
<evidence type="ECO:0000313" key="1">
    <source>
        <dbReference type="EMBL" id="SEL50500.1"/>
    </source>
</evidence>
<dbReference type="EMBL" id="FOAS01000013">
    <property type="protein sequence ID" value="SEL50500.1"/>
    <property type="molecule type" value="Genomic_DNA"/>
</dbReference>